<dbReference type="InterPro" id="IPR013762">
    <property type="entry name" value="Integrase-like_cat_sf"/>
</dbReference>
<evidence type="ECO:0000256" key="2">
    <source>
        <dbReference type="ARBA" id="ARBA00022908"/>
    </source>
</evidence>
<keyword evidence="4" id="KW-0233">DNA recombination</keyword>
<evidence type="ECO:0000256" key="1">
    <source>
        <dbReference type="ARBA" id="ARBA00008857"/>
    </source>
</evidence>
<dbReference type="CDD" id="cd00796">
    <property type="entry name" value="INT_Rci_Hp1_C"/>
    <property type="match status" value="1"/>
</dbReference>
<dbReference type="PANTHER" id="PTHR30349:SF41">
    <property type="entry name" value="INTEGRASE_RECOMBINASE PROTEIN MJ0367-RELATED"/>
    <property type="match status" value="1"/>
</dbReference>
<dbReference type="InterPro" id="IPR010998">
    <property type="entry name" value="Integrase_recombinase_N"/>
</dbReference>
<dbReference type="GO" id="GO:0015074">
    <property type="term" value="P:DNA integration"/>
    <property type="evidence" value="ECO:0007669"/>
    <property type="project" value="UniProtKB-KW"/>
</dbReference>
<keyword evidence="2" id="KW-0229">DNA integration</keyword>
<sequence>MSYRVQGKKSPVREYFGRGKTGEQTAKIRAAELNLSKTKGETLGRTSTDIYLDELAQVYLDDAKRRGVSEYWRKEFTALLNTTILPALSSRPVDQISFADIVRMADGWGKSVATTNRYLGYLRAVFRFGLDQDITTVNPLRKWRKAKETTKRDFRLTMEDFERIRAKAMPHLAIAMEIELMTWARPGPTELFKLHKRDIDPEAKTIRIRGTKTPTSDRLMHLDGDEVCRLLEITSLSKSGYLIEYAGAPVKQIARSWAAAVEAAGITYHVTPYDIRHLGISEALRAGADLAAVSQMAGHADISTTQRKYYHCLKGEKARAATLKAKAARPKAGKVVNFPR</sequence>
<evidence type="ECO:0000256" key="4">
    <source>
        <dbReference type="ARBA" id="ARBA00023172"/>
    </source>
</evidence>
<dbReference type="InterPro" id="IPR053876">
    <property type="entry name" value="Phage_int_M"/>
</dbReference>
<keyword evidence="3 5" id="KW-0238">DNA-binding</keyword>
<feature type="domain" description="Core-binding (CB)" evidence="7">
    <location>
        <begin position="50"/>
        <end position="130"/>
    </location>
</feature>
<evidence type="ECO:0000259" key="6">
    <source>
        <dbReference type="PROSITE" id="PS51898"/>
    </source>
</evidence>
<organism evidence="8 9">
    <name type="scientific">Desulfobaculum xiamenense</name>
    <dbReference type="NCBI Taxonomy" id="995050"/>
    <lineage>
        <taxon>Bacteria</taxon>
        <taxon>Pseudomonadati</taxon>
        <taxon>Thermodesulfobacteriota</taxon>
        <taxon>Desulfovibrionia</taxon>
        <taxon>Desulfovibrionales</taxon>
        <taxon>Desulfovibrionaceae</taxon>
        <taxon>Desulfobaculum</taxon>
    </lineage>
</organism>
<reference evidence="8 9" key="1">
    <citation type="submission" date="2020-03" db="EMBL/GenBank/DDBJ databases">
        <title>Genomic Encyclopedia of Type Strains, Phase IV (KMG-IV): sequencing the most valuable type-strain genomes for metagenomic binning, comparative biology and taxonomic classification.</title>
        <authorList>
            <person name="Goeker M."/>
        </authorList>
    </citation>
    <scope>NUCLEOTIDE SEQUENCE [LARGE SCALE GENOMIC DNA]</scope>
    <source>
        <strain evidence="8 9">DSM 24233</strain>
    </source>
</reference>
<dbReference type="InterPro" id="IPR011010">
    <property type="entry name" value="DNA_brk_join_enz"/>
</dbReference>
<dbReference type="InterPro" id="IPR044068">
    <property type="entry name" value="CB"/>
</dbReference>
<dbReference type="Gene3D" id="1.10.150.130">
    <property type="match status" value="1"/>
</dbReference>
<dbReference type="GO" id="GO:0006310">
    <property type="term" value="P:DNA recombination"/>
    <property type="evidence" value="ECO:0007669"/>
    <property type="project" value="UniProtKB-KW"/>
</dbReference>
<proteinExistence type="inferred from homology"/>
<dbReference type="PROSITE" id="PS51900">
    <property type="entry name" value="CB"/>
    <property type="match status" value="1"/>
</dbReference>
<dbReference type="Gene3D" id="1.10.443.10">
    <property type="entry name" value="Intergrase catalytic core"/>
    <property type="match status" value="1"/>
</dbReference>
<dbReference type="SUPFAM" id="SSF56349">
    <property type="entry name" value="DNA breaking-rejoining enzymes"/>
    <property type="match status" value="1"/>
</dbReference>
<dbReference type="PROSITE" id="PS51898">
    <property type="entry name" value="TYR_RECOMBINASE"/>
    <property type="match status" value="1"/>
</dbReference>
<name>A0A846QGX9_9BACT</name>
<dbReference type="Proteomes" id="UP000580856">
    <property type="component" value="Unassembled WGS sequence"/>
</dbReference>
<keyword evidence="9" id="KW-1185">Reference proteome</keyword>
<evidence type="ECO:0000256" key="3">
    <source>
        <dbReference type="ARBA" id="ARBA00023125"/>
    </source>
</evidence>
<evidence type="ECO:0000313" key="9">
    <source>
        <dbReference type="Proteomes" id="UP000580856"/>
    </source>
</evidence>
<evidence type="ECO:0000256" key="5">
    <source>
        <dbReference type="PROSITE-ProRule" id="PRU01248"/>
    </source>
</evidence>
<comment type="caution">
    <text evidence="8">The sequence shown here is derived from an EMBL/GenBank/DDBJ whole genome shotgun (WGS) entry which is preliminary data.</text>
</comment>
<feature type="domain" description="Tyr recombinase" evidence="6">
    <location>
        <begin position="151"/>
        <end position="322"/>
    </location>
</feature>
<dbReference type="RefSeq" id="WP_342448582.1">
    <property type="nucleotide sequence ID" value="NZ_JAATJA010000001.1"/>
</dbReference>
<protein>
    <submittedName>
        <fullName evidence="8">Integrase</fullName>
    </submittedName>
</protein>
<evidence type="ECO:0000313" key="8">
    <source>
        <dbReference type="EMBL" id="NJB67538.1"/>
    </source>
</evidence>
<dbReference type="AlphaFoldDB" id="A0A846QGX9"/>
<evidence type="ECO:0000259" key="7">
    <source>
        <dbReference type="PROSITE" id="PS51900"/>
    </source>
</evidence>
<comment type="similarity">
    <text evidence="1">Belongs to the 'phage' integrase family.</text>
</comment>
<dbReference type="InterPro" id="IPR050090">
    <property type="entry name" value="Tyrosine_recombinase_XerCD"/>
</dbReference>
<dbReference type="GO" id="GO:0003677">
    <property type="term" value="F:DNA binding"/>
    <property type="evidence" value="ECO:0007669"/>
    <property type="project" value="UniProtKB-UniRule"/>
</dbReference>
<gene>
    <name evidence="8" type="ORF">GGQ74_001178</name>
</gene>
<dbReference type="EMBL" id="JAATJA010000001">
    <property type="protein sequence ID" value="NJB67538.1"/>
    <property type="molecule type" value="Genomic_DNA"/>
</dbReference>
<dbReference type="PANTHER" id="PTHR30349">
    <property type="entry name" value="PHAGE INTEGRASE-RELATED"/>
    <property type="match status" value="1"/>
</dbReference>
<dbReference type="Pfam" id="PF00589">
    <property type="entry name" value="Phage_integrase"/>
    <property type="match status" value="1"/>
</dbReference>
<accession>A0A846QGX9</accession>
<dbReference type="Pfam" id="PF22022">
    <property type="entry name" value="Phage_int_M"/>
    <property type="match status" value="1"/>
</dbReference>
<dbReference type="InterPro" id="IPR002104">
    <property type="entry name" value="Integrase_catalytic"/>
</dbReference>